<gene>
    <name evidence="2" type="ORF">QBC42DRAFT_260794</name>
</gene>
<reference evidence="2" key="1">
    <citation type="journal article" date="2023" name="Mol. Phylogenet. Evol.">
        <title>Genome-scale phylogeny and comparative genomics of the fungal order Sordariales.</title>
        <authorList>
            <person name="Hensen N."/>
            <person name="Bonometti L."/>
            <person name="Westerberg I."/>
            <person name="Brannstrom I.O."/>
            <person name="Guillou S."/>
            <person name="Cros-Aarteil S."/>
            <person name="Calhoun S."/>
            <person name="Haridas S."/>
            <person name="Kuo A."/>
            <person name="Mondo S."/>
            <person name="Pangilinan J."/>
            <person name="Riley R."/>
            <person name="LaButti K."/>
            <person name="Andreopoulos B."/>
            <person name="Lipzen A."/>
            <person name="Chen C."/>
            <person name="Yan M."/>
            <person name="Daum C."/>
            <person name="Ng V."/>
            <person name="Clum A."/>
            <person name="Steindorff A."/>
            <person name="Ohm R.A."/>
            <person name="Martin F."/>
            <person name="Silar P."/>
            <person name="Natvig D.O."/>
            <person name="Lalanne C."/>
            <person name="Gautier V."/>
            <person name="Ament-Velasquez S.L."/>
            <person name="Kruys A."/>
            <person name="Hutchinson M.I."/>
            <person name="Powell A.J."/>
            <person name="Barry K."/>
            <person name="Miller A.N."/>
            <person name="Grigoriev I.V."/>
            <person name="Debuchy R."/>
            <person name="Gladieux P."/>
            <person name="Hiltunen Thoren M."/>
            <person name="Johannesson H."/>
        </authorList>
    </citation>
    <scope>NUCLEOTIDE SEQUENCE</scope>
    <source>
        <strain evidence="2">PSN324</strain>
    </source>
</reference>
<organism evidence="2 3">
    <name type="scientific">Cladorrhinum samala</name>
    <dbReference type="NCBI Taxonomy" id="585594"/>
    <lineage>
        <taxon>Eukaryota</taxon>
        <taxon>Fungi</taxon>
        <taxon>Dikarya</taxon>
        <taxon>Ascomycota</taxon>
        <taxon>Pezizomycotina</taxon>
        <taxon>Sordariomycetes</taxon>
        <taxon>Sordariomycetidae</taxon>
        <taxon>Sordariales</taxon>
        <taxon>Podosporaceae</taxon>
        <taxon>Cladorrhinum</taxon>
    </lineage>
</organism>
<evidence type="ECO:0000313" key="3">
    <source>
        <dbReference type="Proteomes" id="UP001321749"/>
    </source>
</evidence>
<evidence type="ECO:0000313" key="2">
    <source>
        <dbReference type="EMBL" id="KAK4465718.1"/>
    </source>
</evidence>
<comment type="caution">
    <text evidence="2">The sequence shown here is derived from an EMBL/GenBank/DDBJ whole genome shotgun (WGS) entry which is preliminary data.</text>
</comment>
<dbReference type="Proteomes" id="UP001321749">
    <property type="component" value="Unassembled WGS sequence"/>
</dbReference>
<dbReference type="AlphaFoldDB" id="A0AAV9I1J8"/>
<reference evidence="2" key="2">
    <citation type="submission" date="2023-06" db="EMBL/GenBank/DDBJ databases">
        <authorList>
            <consortium name="Lawrence Berkeley National Laboratory"/>
            <person name="Mondo S.J."/>
            <person name="Hensen N."/>
            <person name="Bonometti L."/>
            <person name="Westerberg I."/>
            <person name="Brannstrom I.O."/>
            <person name="Guillou S."/>
            <person name="Cros-Aarteil S."/>
            <person name="Calhoun S."/>
            <person name="Haridas S."/>
            <person name="Kuo A."/>
            <person name="Pangilinan J."/>
            <person name="Riley R."/>
            <person name="Labutti K."/>
            <person name="Andreopoulos B."/>
            <person name="Lipzen A."/>
            <person name="Chen C."/>
            <person name="Yanf M."/>
            <person name="Daum C."/>
            <person name="Ng V."/>
            <person name="Clum A."/>
            <person name="Steindorff A."/>
            <person name="Ohm R."/>
            <person name="Martin F."/>
            <person name="Silar P."/>
            <person name="Natvig D."/>
            <person name="Lalanne C."/>
            <person name="Gautier V."/>
            <person name="Ament-Velasquez S.L."/>
            <person name="Kruys A."/>
            <person name="Hutchinson M.I."/>
            <person name="Powell A.J."/>
            <person name="Barry K."/>
            <person name="Miller A.N."/>
            <person name="Grigoriev I.V."/>
            <person name="Debuchy R."/>
            <person name="Gladieux P."/>
            <person name="Thoren M.H."/>
            <person name="Johannesson H."/>
        </authorList>
    </citation>
    <scope>NUCLEOTIDE SEQUENCE</scope>
    <source>
        <strain evidence="2">PSN324</strain>
    </source>
</reference>
<accession>A0AAV9I1J8</accession>
<dbReference type="EMBL" id="MU864937">
    <property type="protein sequence ID" value="KAK4465718.1"/>
    <property type="molecule type" value="Genomic_DNA"/>
</dbReference>
<sequence>MISQMFPLTVLQLASSSHLVPQFGSSDFPVVDLSLSLFLSSIYVYIYMCVCMCVRLRGILGSSCSVGLIDYRNGGYLKGIKRSVGVLCRSGILPVKQQFRY</sequence>
<keyword evidence="3" id="KW-1185">Reference proteome</keyword>
<protein>
    <submittedName>
        <fullName evidence="2">Uncharacterized protein</fullName>
    </submittedName>
</protein>
<proteinExistence type="predicted"/>
<keyword evidence="1" id="KW-0472">Membrane</keyword>
<feature type="transmembrane region" description="Helical" evidence="1">
    <location>
        <begin position="35"/>
        <end position="54"/>
    </location>
</feature>
<keyword evidence="1" id="KW-1133">Transmembrane helix</keyword>
<keyword evidence="1" id="KW-0812">Transmembrane</keyword>
<evidence type="ECO:0000256" key="1">
    <source>
        <dbReference type="SAM" id="Phobius"/>
    </source>
</evidence>
<name>A0AAV9I1J8_9PEZI</name>